<feature type="region of interest" description="Disordered" evidence="1">
    <location>
        <begin position="129"/>
        <end position="200"/>
    </location>
</feature>
<feature type="region of interest" description="Disordered" evidence="1">
    <location>
        <begin position="1"/>
        <end position="99"/>
    </location>
</feature>
<dbReference type="EMBL" id="JWIN03000022">
    <property type="protein sequence ID" value="KAB1259605.1"/>
    <property type="molecule type" value="Genomic_DNA"/>
</dbReference>
<feature type="compositionally biased region" description="Basic and acidic residues" evidence="1">
    <location>
        <begin position="75"/>
        <end position="93"/>
    </location>
</feature>
<feature type="compositionally biased region" description="Pro residues" evidence="1">
    <location>
        <begin position="158"/>
        <end position="168"/>
    </location>
</feature>
<protein>
    <submittedName>
        <fullName evidence="2">Uncharacterized protein</fullName>
    </submittedName>
</protein>
<name>A0A5N4CL01_CAMDR</name>
<feature type="compositionally biased region" description="Basic and acidic residues" evidence="1">
    <location>
        <begin position="31"/>
        <end position="65"/>
    </location>
</feature>
<reference evidence="2 3" key="1">
    <citation type="journal article" date="2019" name="Mol. Ecol. Resour.">
        <title>Improving Illumina assemblies with Hi-C and long reads: an example with the North African dromedary.</title>
        <authorList>
            <person name="Elbers J.P."/>
            <person name="Rogers M.F."/>
            <person name="Perelman P.L."/>
            <person name="Proskuryakova A.A."/>
            <person name="Serdyukova N.A."/>
            <person name="Johnson W.E."/>
            <person name="Horin P."/>
            <person name="Corander J."/>
            <person name="Murphy D."/>
            <person name="Burger P.A."/>
        </authorList>
    </citation>
    <scope>NUCLEOTIDE SEQUENCE [LARGE SCALE GENOMIC DNA]</scope>
    <source>
        <strain evidence="2">Drom800</strain>
        <tissue evidence="2">Blood</tissue>
    </source>
</reference>
<dbReference type="Proteomes" id="UP000299084">
    <property type="component" value="Unassembled WGS sequence"/>
</dbReference>
<accession>A0A5N4CL01</accession>
<evidence type="ECO:0000313" key="3">
    <source>
        <dbReference type="Proteomes" id="UP000299084"/>
    </source>
</evidence>
<keyword evidence="3" id="KW-1185">Reference proteome</keyword>
<sequence>MAREGEEAAGGRYGGDERGGGGRERRRKRWWVGEKNEDCSQRPKSQTRPDQEPEKERSRLQEHTVQRPGGGPVKDGPEECKDWKGISEGRDGPSSRWAACPTRRAVFGLPQARTPTPRGLGLLASVAAVPAQPHGGDREPAKGPQVYGPVSSLSSPRRPTPSLKPIPGPALSQDPCLPGPLPRSSSLPPPRHPDLPDSPMELLKIRMQILPLAATHPPVAPYSFQNKSQPVSAGSGPAPLLQSHGPLLSASNTFTVCPP</sequence>
<dbReference type="AlphaFoldDB" id="A0A5N4CL01"/>
<organism evidence="2 3">
    <name type="scientific">Camelus dromedarius</name>
    <name type="common">Dromedary</name>
    <name type="synonym">Arabian camel</name>
    <dbReference type="NCBI Taxonomy" id="9838"/>
    <lineage>
        <taxon>Eukaryota</taxon>
        <taxon>Metazoa</taxon>
        <taxon>Chordata</taxon>
        <taxon>Craniata</taxon>
        <taxon>Vertebrata</taxon>
        <taxon>Euteleostomi</taxon>
        <taxon>Mammalia</taxon>
        <taxon>Eutheria</taxon>
        <taxon>Laurasiatheria</taxon>
        <taxon>Artiodactyla</taxon>
        <taxon>Tylopoda</taxon>
        <taxon>Camelidae</taxon>
        <taxon>Camelus</taxon>
    </lineage>
</organism>
<feature type="compositionally biased region" description="Polar residues" evidence="1">
    <location>
        <begin position="249"/>
        <end position="259"/>
    </location>
</feature>
<comment type="caution">
    <text evidence="2">The sequence shown here is derived from an EMBL/GenBank/DDBJ whole genome shotgun (WGS) entry which is preliminary data.</text>
</comment>
<feature type="compositionally biased region" description="Basic and acidic residues" evidence="1">
    <location>
        <begin position="14"/>
        <end position="23"/>
    </location>
</feature>
<gene>
    <name evidence="2" type="ORF">Cadr_000025627</name>
</gene>
<proteinExistence type="predicted"/>
<feature type="region of interest" description="Disordered" evidence="1">
    <location>
        <begin position="225"/>
        <end position="259"/>
    </location>
</feature>
<evidence type="ECO:0000256" key="1">
    <source>
        <dbReference type="SAM" id="MobiDB-lite"/>
    </source>
</evidence>
<evidence type="ECO:0000313" key="2">
    <source>
        <dbReference type="EMBL" id="KAB1259605.1"/>
    </source>
</evidence>